<reference evidence="2 3" key="1">
    <citation type="submission" date="2024-08" db="EMBL/GenBank/DDBJ databases">
        <authorList>
            <person name="Cucini C."/>
            <person name="Frati F."/>
        </authorList>
    </citation>
    <scope>NUCLEOTIDE SEQUENCE [LARGE SCALE GENOMIC DNA]</scope>
</reference>
<organism evidence="2 3">
    <name type="scientific">Orchesella dallaii</name>
    <dbReference type="NCBI Taxonomy" id="48710"/>
    <lineage>
        <taxon>Eukaryota</taxon>
        <taxon>Metazoa</taxon>
        <taxon>Ecdysozoa</taxon>
        <taxon>Arthropoda</taxon>
        <taxon>Hexapoda</taxon>
        <taxon>Collembola</taxon>
        <taxon>Entomobryomorpha</taxon>
        <taxon>Entomobryoidea</taxon>
        <taxon>Orchesellidae</taxon>
        <taxon>Orchesellinae</taxon>
        <taxon>Orchesella</taxon>
    </lineage>
</organism>
<dbReference type="InterPro" id="IPR000477">
    <property type="entry name" value="RT_dom"/>
</dbReference>
<feature type="domain" description="Reverse transcriptase" evidence="1">
    <location>
        <begin position="5"/>
        <end position="126"/>
    </location>
</feature>
<dbReference type="Pfam" id="PF00078">
    <property type="entry name" value="RVT_1"/>
    <property type="match status" value="1"/>
</dbReference>
<evidence type="ECO:0000313" key="3">
    <source>
        <dbReference type="Proteomes" id="UP001642540"/>
    </source>
</evidence>
<evidence type="ECO:0000313" key="2">
    <source>
        <dbReference type="EMBL" id="CAL8119410.1"/>
    </source>
</evidence>
<keyword evidence="3" id="KW-1185">Reference proteome</keyword>
<proteinExistence type="predicted"/>
<comment type="caution">
    <text evidence="2">The sequence shown here is derived from an EMBL/GenBank/DDBJ whole genome shotgun (WGS) entry which is preliminary data.</text>
</comment>
<protein>
    <recommendedName>
        <fullName evidence="1">Reverse transcriptase domain-containing protein</fullName>
    </recommendedName>
</protein>
<name>A0ABP1R4S1_9HEXA</name>
<evidence type="ECO:0000259" key="1">
    <source>
        <dbReference type="Pfam" id="PF00078"/>
    </source>
</evidence>
<dbReference type="EMBL" id="CAXLJM020000059">
    <property type="protein sequence ID" value="CAL8119410.1"/>
    <property type="molecule type" value="Genomic_DNA"/>
</dbReference>
<sequence>MNQSFFHLSRGICKGSANGPLTFSLYINDISETLDVAFIMYTDDIVIYCHGETMFEIIKTLKAEMLKIKDWCVRNHMSINYFKKNFMLFHKKRDNTLNNEPCIEEISMGNETIERVYEYKYLGVIFDPYLSFSLHYQHVMKVSQRLSYLRGFKRYFNSRILITMVNAHLHSIKDYALDIWAVQSDLMLHALQLKIDRFLCEFEYPTLSRSRKALSSVDLLEVRIKYDFCCLTQRRDNLLLNTVYNNYFDNLLDLSTRVSSRKITLIKVQFFNSETFRRSLDNRMVNLWNRLTKDIDIDNIGLAKFHKETESVIECKLCKI</sequence>
<accession>A0ABP1R4S1</accession>
<dbReference type="PANTHER" id="PTHR33332">
    <property type="entry name" value="REVERSE TRANSCRIPTASE DOMAIN-CONTAINING PROTEIN"/>
    <property type="match status" value="1"/>
</dbReference>
<dbReference type="Proteomes" id="UP001642540">
    <property type="component" value="Unassembled WGS sequence"/>
</dbReference>
<gene>
    <name evidence="2" type="ORF">ODALV1_LOCUS18538</name>
</gene>